<organism evidence="2 3">
    <name type="scientific">Thermopolyspora flexuosa</name>
    <dbReference type="NCBI Taxonomy" id="103836"/>
    <lineage>
        <taxon>Bacteria</taxon>
        <taxon>Bacillati</taxon>
        <taxon>Actinomycetota</taxon>
        <taxon>Actinomycetes</taxon>
        <taxon>Streptosporangiales</taxon>
        <taxon>Streptosporangiaceae</taxon>
        <taxon>Thermopolyspora</taxon>
    </lineage>
</organism>
<dbReference type="Proteomes" id="UP000319213">
    <property type="component" value="Unassembled WGS sequence"/>
</dbReference>
<reference evidence="2 3" key="1">
    <citation type="submission" date="2019-06" db="EMBL/GenBank/DDBJ databases">
        <title>Sequencing the genomes of 1000 actinobacteria strains.</title>
        <authorList>
            <person name="Klenk H.-P."/>
        </authorList>
    </citation>
    <scope>NUCLEOTIDE SEQUENCE [LARGE SCALE GENOMIC DNA]</scope>
    <source>
        <strain evidence="2 3">DSM 43186</strain>
    </source>
</reference>
<dbReference type="InterPro" id="IPR040891">
    <property type="entry name" value="HEPN_SAV_6107"/>
</dbReference>
<dbReference type="OrthoDB" id="3692174at2"/>
<dbReference type="AlphaFoldDB" id="A0A543IZT6"/>
<evidence type="ECO:0000313" key="2">
    <source>
        <dbReference type="EMBL" id="TQM76081.1"/>
    </source>
</evidence>
<dbReference type="EMBL" id="VFPQ01000001">
    <property type="protein sequence ID" value="TQM76081.1"/>
    <property type="molecule type" value="Genomic_DNA"/>
</dbReference>
<proteinExistence type="predicted"/>
<dbReference type="RefSeq" id="WP_142260007.1">
    <property type="nucleotide sequence ID" value="NZ_BMPV01000001.1"/>
</dbReference>
<comment type="caution">
    <text evidence="2">The sequence shown here is derived from an EMBL/GenBank/DDBJ whole genome shotgun (WGS) entry which is preliminary data.</text>
</comment>
<name>A0A543IZT6_9ACTN</name>
<gene>
    <name evidence="2" type="ORF">FHX40_2805</name>
</gene>
<sequence length="147" mass="15836">MSEHQPEDLGGPRLPSAVRTHLADARSHLAESAAARTPAERYVAAHLAALRAAAAVLAARPRPIDGRRRRLRSAWELLPEVEPRLTEWAAYFALSARKRAAAEAGLVRVVSARDADELVAEATRFVVTVERLLGLPGQPTLPVTLAG</sequence>
<feature type="domain" description="SAV-6107-like HEPN" evidence="1">
    <location>
        <begin position="33"/>
        <end position="130"/>
    </location>
</feature>
<evidence type="ECO:0000313" key="3">
    <source>
        <dbReference type="Proteomes" id="UP000319213"/>
    </source>
</evidence>
<evidence type="ECO:0000259" key="1">
    <source>
        <dbReference type="Pfam" id="PF18726"/>
    </source>
</evidence>
<protein>
    <recommendedName>
        <fullName evidence="1">SAV-6107-like HEPN domain-containing protein</fullName>
    </recommendedName>
</protein>
<dbReference type="Pfam" id="PF18726">
    <property type="entry name" value="HEPN_SAV_6107"/>
    <property type="match status" value="1"/>
</dbReference>
<keyword evidence="3" id="KW-1185">Reference proteome</keyword>
<accession>A0A543IZT6</accession>